<gene>
    <name evidence="2" type="ORF">ATL42_2033</name>
</gene>
<organism evidence="2 3">
    <name type="scientific">Sanguibacter antarcticus</name>
    <dbReference type="NCBI Taxonomy" id="372484"/>
    <lineage>
        <taxon>Bacteria</taxon>
        <taxon>Bacillati</taxon>
        <taxon>Actinomycetota</taxon>
        <taxon>Actinomycetes</taxon>
        <taxon>Micrococcales</taxon>
        <taxon>Sanguibacteraceae</taxon>
        <taxon>Sanguibacter</taxon>
    </lineage>
</organism>
<name>A0A2A9E7I4_9MICO</name>
<dbReference type="AlphaFoldDB" id="A0A2A9E7I4"/>
<sequence length="92" mass="9417">MVVLSHPHARLPVPNVRSRFGATLVASGLRVVRSGRVVSRSAGPSDRGGKPSRAASVVPLLLSLAGLVGLGLGAAYLSRDLVEFMAGLLSST</sequence>
<evidence type="ECO:0000313" key="3">
    <source>
        <dbReference type="Proteomes" id="UP000225548"/>
    </source>
</evidence>
<dbReference type="EMBL" id="PDJG01000001">
    <property type="protein sequence ID" value="PFG34130.1"/>
    <property type="molecule type" value="Genomic_DNA"/>
</dbReference>
<evidence type="ECO:0000256" key="1">
    <source>
        <dbReference type="SAM" id="Phobius"/>
    </source>
</evidence>
<reference evidence="2 3" key="1">
    <citation type="submission" date="2017-10" db="EMBL/GenBank/DDBJ databases">
        <title>Sequencing the genomes of 1000 actinobacteria strains.</title>
        <authorList>
            <person name="Klenk H.-P."/>
        </authorList>
    </citation>
    <scope>NUCLEOTIDE SEQUENCE [LARGE SCALE GENOMIC DNA]</scope>
    <source>
        <strain evidence="2 3">DSM 18966</strain>
    </source>
</reference>
<keyword evidence="1" id="KW-0472">Membrane</keyword>
<protein>
    <submittedName>
        <fullName evidence="2">Uncharacterized protein</fullName>
    </submittedName>
</protein>
<keyword evidence="1" id="KW-0812">Transmembrane</keyword>
<keyword evidence="3" id="KW-1185">Reference proteome</keyword>
<keyword evidence="1" id="KW-1133">Transmembrane helix</keyword>
<comment type="caution">
    <text evidence="2">The sequence shown here is derived from an EMBL/GenBank/DDBJ whole genome shotgun (WGS) entry which is preliminary data.</text>
</comment>
<feature type="transmembrane region" description="Helical" evidence="1">
    <location>
        <begin position="57"/>
        <end position="77"/>
    </location>
</feature>
<dbReference type="Proteomes" id="UP000225548">
    <property type="component" value="Unassembled WGS sequence"/>
</dbReference>
<evidence type="ECO:0000313" key="2">
    <source>
        <dbReference type="EMBL" id="PFG34130.1"/>
    </source>
</evidence>
<proteinExistence type="predicted"/>
<dbReference type="RefSeq" id="WP_098455217.1">
    <property type="nucleotide sequence ID" value="NZ_PDJG01000001.1"/>
</dbReference>
<accession>A0A2A9E7I4</accession>